<proteinExistence type="predicted"/>
<dbReference type="PANTHER" id="PTHR21015">
    <property type="entry name" value="UDP-N-ACETYLGLUCOSAMINE--N-ACETYLMURAMYL-(PENTAPEPTIDE) PYROPHOSPHORYL-UNDECAPRENOL N-ACETYLGLUCOSAMINE TRANSFERASE 1"/>
    <property type="match status" value="1"/>
</dbReference>
<dbReference type="NCBIfam" id="TIGR03590">
    <property type="entry name" value="PseG"/>
    <property type="match status" value="1"/>
</dbReference>
<dbReference type="InterPro" id="IPR007235">
    <property type="entry name" value="Glyco_trans_28_C"/>
</dbReference>
<dbReference type="Gene3D" id="3.40.50.11190">
    <property type="match status" value="1"/>
</dbReference>
<feature type="active site" description="Proton acceptor" evidence="1">
    <location>
        <position position="17"/>
    </location>
</feature>
<evidence type="ECO:0000256" key="2">
    <source>
        <dbReference type="PIRSR" id="PIRSR620023-2"/>
    </source>
</evidence>
<dbReference type="Proteomes" id="UP000069135">
    <property type="component" value="Chromosome"/>
</dbReference>
<dbReference type="KEGG" id="prf:PeribacterA2_0960"/>
<dbReference type="STRING" id="1735162.PeribacterB2_0962"/>
<evidence type="ECO:0000256" key="1">
    <source>
        <dbReference type="PIRSR" id="PIRSR620023-1"/>
    </source>
</evidence>
<accession>A0A0S1SW51</accession>
<name>A0A0S1SW51_9BACT</name>
<dbReference type="SUPFAM" id="SSF53756">
    <property type="entry name" value="UDP-Glycosyltransferase/glycogen phosphorylase"/>
    <property type="match status" value="1"/>
</dbReference>
<evidence type="ECO:0000313" key="4">
    <source>
        <dbReference type="EMBL" id="ALM13626.1"/>
    </source>
</evidence>
<dbReference type="Gene3D" id="3.40.50.2000">
    <property type="entry name" value="Glycogen Phosphorylase B"/>
    <property type="match status" value="1"/>
</dbReference>
<evidence type="ECO:0000259" key="3">
    <source>
        <dbReference type="Pfam" id="PF04101"/>
    </source>
</evidence>
<evidence type="ECO:0000313" key="5">
    <source>
        <dbReference type="Proteomes" id="UP000069135"/>
    </source>
</evidence>
<dbReference type="EMBL" id="CP013065">
    <property type="protein sequence ID" value="ALM13626.1"/>
    <property type="molecule type" value="Genomic_DNA"/>
</dbReference>
<accession>A0A0S1SM62</accession>
<accession>A0A0S1STA8</accession>
<accession>A0A0S1SK72</accession>
<accession>A0A0S1SMC0</accession>
<feature type="binding site" evidence="2">
    <location>
        <begin position="15"/>
        <end position="16"/>
    </location>
    <ligand>
        <name>substrate</name>
    </ligand>
</feature>
<dbReference type="GO" id="GO:0016758">
    <property type="term" value="F:hexosyltransferase activity"/>
    <property type="evidence" value="ECO:0007669"/>
    <property type="project" value="InterPro"/>
</dbReference>
<dbReference type="AlphaFoldDB" id="A0A0S1SW51"/>
<dbReference type="InterPro" id="IPR020023">
    <property type="entry name" value="PseG"/>
</dbReference>
<reference evidence="5" key="1">
    <citation type="submission" date="2015-10" db="EMBL/GenBank/DDBJ databases">
        <title>Analysis of five complete genome sequences for members of the class Peribacteria in the recently recognized Peregrinibacteria bacterial phylum.</title>
        <authorList>
            <person name="Anantharaman K."/>
            <person name="Brown C.T."/>
            <person name="Burstein D."/>
            <person name="Castelle C.J."/>
            <person name="Probst A.J."/>
            <person name="Thomas B.C."/>
            <person name="Williams K.H."/>
            <person name="Banfield J.F."/>
        </authorList>
    </citation>
    <scope>NUCLEOTIDE SEQUENCE [LARGE SCALE GENOMIC DNA]</scope>
</reference>
<dbReference type="Pfam" id="PF04101">
    <property type="entry name" value="Glyco_tran_28_C"/>
    <property type="match status" value="1"/>
</dbReference>
<organism evidence="4 5">
    <name type="scientific">Candidatus Peribacter riflensis</name>
    <dbReference type="NCBI Taxonomy" id="1735162"/>
    <lineage>
        <taxon>Bacteria</taxon>
        <taxon>Candidatus Peregrinibacteriota</taxon>
        <taxon>Candidatus Peribacteria</taxon>
        <taxon>Candidatus Peribacterales</taxon>
        <taxon>Candidatus Peribacteraceae</taxon>
        <taxon>Candidatus Peribacter</taxon>
    </lineage>
</organism>
<dbReference type="PANTHER" id="PTHR21015:SF22">
    <property type="entry name" value="GLYCOSYLTRANSFERASE"/>
    <property type="match status" value="1"/>
</dbReference>
<gene>
    <name evidence="4" type="ORF">PeribacterD1_0960</name>
</gene>
<feature type="binding site" evidence="2">
    <location>
        <position position="155"/>
    </location>
    <ligand>
        <name>substrate</name>
    </ligand>
</feature>
<protein>
    <submittedName>
        <fullName evidence="4">Pseudaminic acid biosynthesis-associated protein PseG</fullName>
    </submittedName>
</protein>
<feature type="domain" description="Glycosyl transferase family 28 C-terminal" evidence="3">
    <location>
        <begin position="188"/>
        <end position="307"/>
    </location>
</feature>
<feature type="binding site" evidence="2">
    <location>
        <position position="253"/>
    </location>
    <ligand>
        <name>substrate</name>
    </ligand>
</feature>
<reference evidence="4 5" key="2">
    <citation type="journal article" date="2016" name="PeerJ">
        <title>Analysis of five complete genome sequences for members of the class Peribacteria in the recently recognized Peregrinibacteria bacterial phylum.</title>
        <authorList>
            <person name="Anantharaman K."/>
            <person name="Brown C.T."/>
            <person name="Burstein D."/>
            <person name="Castelle C.J."/>
            <person name="Probst A.J."/>
            <person name="Thomas B.C."/>
            <person name="Williams K.H."/>
            <person name="Banfield J.F."/>
        </authorList>
    </citation>
    <scope>NUCLEOTIDE SEQUENCE [LARGE SCALE GENOMIC DNA]</scope>
    <source>
        <strain evidence="4">RIFOXYD1_FULL_PER-ii_59_16</strain>
    </source>
</reference>
<sequence length="342" mass="36716">MKILFRTDAGTAIGFGHAMRCLALAQAAKDGGNDVRFAMSSIPRSFEKRLHAEHIDVARIDALAGSDADAGECVEIAKDTDFIVVDGYQLASAYQTSIRKSDTPLLFIDDYGHGSPYAADLILNQNSYAPRHPEWYEDRPASAQLLLGCAYTLLRREFRAYDRTHIPGTGKSVLVTMGGGDPKNATLAVMRALRQINDRNLRVTVVVGGLNPHLAALESDAGEMTVMKDVTDMPSLMARADLAIAAAGTTSYELAYMGVPMLLAVLADNQRPVAEDMVKRNAAALLGDPSAMSVEECSGAIAALLHSPQKRLLFSENGRALVDGKGAERIVSAMTDFLSSRG</sequence>